<dbReference type="AlphaFoldDB" id="A0A1B8PVJ1"/>
<dbReference type="SUPFAM" id="SSF52317">
    <property type="entry name" value="Class I glutamine amidotransferase-like"/>
    <property type="match status" value="1"/>
</dbReference>
<sequence>MHTPPKLTLYAQNGCNDFVFNLPFSLFQAQVDGKALFEFSVCSDSGRAIMTEFGVKIAVQGNLSLMDSADIIVIAGWVGDMPSRVFVEKLQSAHQNGKKIIGLCYGTFGLGYAGILSGRTVVTHWAGEWAFREQFADIALDGNRLYVDDGNILTSAGASAGLDCCLYFIRTLYGVSVANHLARVYVSAPHREGGQAQFVQMPVTSHTKDDKINELLDFLSKNLADTHRLDELADRVHLSKRSFNRHFKNATNMTLSEWLTAKRLAYAQECLETSNDNMERIAQKAGFGTASNLRMQFKDKFGVSPQAWRRSFGGG</sequence>
<dbReference type="SUPFAM" id="SSF46689">
    <property type="entry name" value="Homeodomain-like"/>
    <property type="match status" value="2"/>
</dbReference>
<evidence type="ECO:0000256" key="3">
    <source>
        <dbReference type="ARBA" id="ARBA00023163"/>
    </source>
</evidence>
<dbReference type="InterPro" id="IPR018062">
    <property type="entry name" value="HTH_AraC-typ_CS"/>
</dbReference>
<dbReference type="GO" id="GO:0003700">
    <property type="term" value="F:DNA-binding transcription factor activity"/>
    <property type="evidence" value="ECO:0007669"/>
    <property type="project" value="InterPro"/>
</dbReference>
<dbReference type="EMBL" id="LZMS01000105">
    <property type="protein sequence ID" value="OBX59569.1"/>
    <property type="molecule type" value="Genomic_DNA"/>
</dbReference>
<dbReference type="PROSITE" id="PS00041">
    <property type="entry name" value="HTH_ARAC_FAMILY_1"/>
    <property type="match status" value="1"/>
</dbReference>
<evidence type="ECO:0000313" key="6">
    <source>
        <dbReference type="Proteomes" id="UP000092607"/>
    </source>
</evidence>
<dbReference type="GO" id="GO:0043565">
    <property type="term" value="F:sequence-specific DNA binding"/>
    <property type="evidence" value="ECO:0007669"/>
    <property type="project" value="InterPro"/>
</dbReference>
<proteinExistence type="predicted"/>
<dbReference type="PROSITE" id="PS01124">
    <property type="entry name" value="HTH_ARAC_FAMILY_2"/>
    <property type="match status" value="1"/>
</dbReference>
<dbReference type="Proteomes" id="UP000092607">
    <property type="component" value="Unassembled WGS sequence"/>
</dbReference>
<dbReference type="SMART" id="SM00342">
    <property type="entry name" value="HTH_ARAC"/>
    <property type="match status" value="1"/>
</dbReference>
<evidence type="ECO:0000256" key="2">
    <source>
        <dbReference type="ARBA" id="ARBA00023125"/>
    </source>
</evidence>
<dbReference type="InterPro" id="IPR029062">
    <property type="entry name" value="Class_I_gatase-like"/>
</dbReference>
<dbReference type="RefSeq" id="WP_065256437.1">
    <property type="nucleotide sequence ID" value="NZ_JARDJM010000047.1"/>
</dbReference>
<evidence type="ECO:0000313" key="5">
    <source>
        <dbReference type="EMBL" id="OBX59569.1"/>
    </source>
</evidence>
<dbReference type="PANTHER" id="PTHR43130:SF3">
    <property type="entry name" value="HTH-TYPE TRANSCRIPTIONAL REGULATOR RV1931C"/>
    <property type="match status" value="1"/>
</dbReference>
<feature type="domain" description="HTH araC/xylS-type" evidence="4">
    <location>
        <begin position="213"/>
        <end position="311"/>
    </location>
</feature>
<dbReference type="Pfam" id="PF01965">
    <property type="entry name" value="DJ-1_PfpI"/>
    <property type="match status" value="1"/>
</dbReference>
<organism evidence="5 6">
    <name type="scientific">Moraxella lacunata</name>
    <dbReference type="NCBI Taxonomy" id="477"/>
    <lineage>
        <taxon>Bacteria</taxon>
        <taxon>Pseudomonadati</taxon>
        <taxon>Pseudomonadota</taxon>
        <taxon>Gammaproteobacteria</taxon>
        <taxon>Moraxellales</taxon>
        <taxon>Moraxellaceae</taxon>
        <taxon>Moraxella</taxon>
    </lineage>
</organism>
<evidence type="ECO:0000256" key="1">
    <source>
        <dbReference type="ARBA" id="ARBA00023015"/>
    </source>
</evidence>
<dbReference type="PANTHER" id="PTHR43130">
    <property type="entry name" value="ARAC-FAMILY TRANSCRIPTIONAL REGULATOR"/>
    <property type="match status" value="1"/>
</dbReference>
<protein>
    <submittedName>
        <fullName evidence="5">AraC family transcriptional regulator</fullName>
    </submittedName>
</protein>
<reference evidence="5 6" key="1">
    <citation type="submission" date="2016-06" db="EMBL/GenBank/DDBJ databases">
        <title>Draft genome of Moraxella lacunata CCUG 57757A.</title>
        <authorList>
            <person name="Salva-Serra F."/>
            <person name="Engstrom-Jakobsson H."/>
            <person name="Thorell K."/>
            <person name="Gonzales-Siles L."/>
            <person name="Karlsson R."/>
            <person name="Boulund F."/>
            <person name="Engstrand L."/>
            <person name="Kristiansson E."/>
            <person name="Moore E."/>
        </authorList>
    </citation>
    <scope>NUCLEOTIDE SEQUENCE [LARGE SCALE GENOMIC DNA]</scope>
    <source>
        <strain evidence="5 6">CCUG 57757A</strain>
    </source>
</reference>
<gene>
    <name evidence="5" type="ORF">A9309_00955</name>
</gene>
<evidence type="ECO:0000259" key="4">
    <source>
        <dbReference type="PROSITE" id="PS01124"/>
    </source>
</evidence>
<keyword evidence="3" id="KW-0804">Transcription</keyword>
<dbReference type="InterPro" id="IPR002818">
    <property type="entry name" value="DJ-1/PfpI"/>
</dbReference>
<keyword evidence="1" id="KW-0805">Transcription regulation</keyword>
<dbReference type="InterPro" id="IPR009057">
    <property type="entry name" value="Homeodomain-like_sf"/>
</dbReference>
<dbReference type="Gene3D" id="1.10.10.60">
    <property type="entry name" value="Homeodomain-like"/>
    <property type="match status" value="2"/>
</dbReference>
<dbReference type="Gene3D" id="3.40.50.880">
    <property type="match status" value="1"/>
</dbReference>
<dbReference type="CDD" id="cd03137">
    <property type="entry name" value="GATase1_AraC_1"/>
    <property type="match status" value="1"/>
</dbReference>
<dbReference type="OrthoDB" id="9803764at2"/>
<name>A0A1B8PVJ1_MORLA</name>
<keyword evidence="2" id="KW-0238">DNA-binding</keyword>
<comment type="caution">
    <text evidence="5">The sequence shown here is derived from an EMBL/GenBank/DDBJ whole genome shotgun (WGS) entry which is preliminary data.</text>
</comment>
<dbReference type="Pfam" id="PF12833">
    <property type="entry name" value="HTH_18"/>
    <property type="match status" value="1"/>
</dbReference>
<dbReference type="InterPro" id="IPR052158">
    <property type="entry name" value="INH-QAR"/>
</dbReference>
<accession>A0A1B8PVJ1</accession>
<dbReference type="InterPro" id="IPR018060">
    <property type="entry name" value="HTH_AraC"/>
</dbReference>